<keyword evidence="2" id="KW-1185">Reference proteome</keyword>
<reference evidence="1 2" key="1">
    <citation type="submission" date="2017-03" db="EMBL/GenBank/DDBJ databases">
        <authorList>
            <person name="Afonso C.L."/>
            <person name="Miller P.J."/>
            <person name="Scott M.A."/>
            <person name="Spackman E."/>
            <person name="Goraichik I."/>
            <person name="Dimitrov K.M."/>
            <person name="Suarez D.L."/>
            <person name="Swayne D.E."/>
        </authorList>
    </citation>
    <scope>NUCLEOTIDE SEQUENCE [LARGE SCALE GENOMIC DNA]</scope>
    <source>
        <strain evidence="1">PRJEB14757</strain>
    </source>
</reference>
<name>A0A1W1HEZ2_9BACT</name>
<dbReference type="RefSeq" id="WP_080809681.1">
    <property type="nucleotide sequence ID" value="NZ_LT828570.1"/>
</dbReference>
<dbReference type="Proteomes" id="UP000191931">
    <property type="component" value="Unassembled WGS sequence"/>
</dbReference>
<evidence type="ECO:0000313" key="2">
    <source>
        <dbReference type="Proteomes" id="UP000191931"/>
    </source>
</evidence>
<organism evidence="1 2">
    <name type="scientific">Desulfamplus magnetovallimortis</name>
    <dbReference type="NCBI Taxonomy" id="1246637"/>
    <lineage>
        <taxon>Bacteria</taxon>
        <taxon>Pseudomonadati</taxon>
        <taxon>Thermodesulfobacteriota</taxon>
        <taxon>Desulfobacteria</taxon>
        <taxon>Desulfobacterales</taxon>
        <taxon>Desulfobacteraceae</taxon>
        <taxon>Desulfamplus</taxon>
    </lineage>
</organism>
<dbReference type="STRING" id="1246637.MTBBW1_2560009"/>
<dbReference type="OrthoDB" id="5490278at2"/>
<keyword evidence="1" id="KW-0808">Transferase</keyword>
<dbReference type="SUPFAM" id="SSF53756">
    <property type="entry name" value="UDP-Glycosyltransferase/glycogen phosphorylase"/>
    <property type="match status" value="1"/>
</dbReference>
<dbReference type="EMBL" id="FWEV01000175">
    <property type="protein sequence ID" value="SLM30968.1"/>
    <property type="molecule type" value="Genomic_DNA"/>
</dbReference>
<accession>A0A1W1HEZ2</accession>
<dbReference type="Pfam" id="PF13692">
    <property type="entry name" value="Glyco_trans_1_4"/>
    <property type="match status" value="1"/>
</dbReference>
<dbReference type="AlphaFoldDB" id="A0A1W1HEZ2"/>
<evidence type="ECO:0000313" key="1">
    <source>
        <dbReference type="EMBL" id="SLM30968.1"/>
    </source>
</evidence>
<sequence length="417" mass="47704">MTNTLYSDKYSNGIRILFIGRGESSHCTSFVDLLDDTDFNVKFFSMNTGTPPDDWKVRTYITNDSQLRGLLPGTREYLYPKNAFGKKLKKFQSSFGKLGSSNIAGRWLAKIIKQWRPHMIQTIGIRYAAYFLHHVRQNFDVEHIGKWIIQDWGPDLTMDRHIEPFREKIPQIIEKCDGYITDNDYNIEIALSLGLKKEKLPATGPILASGGVETDIWKKYVSTPMPSQREKAILWPKAYNCPQSIAYPVFEALKLCWDKISPCHIYMTAMTQQEVQMWFEVLPEKIRHNTTAMERIKRDDFLKLLGKVRVMLAPSLSDGMPNVLAEAMAMGTMPIVSPLSSILPHVDSNHILFARNMFPNEISEALIKAMNDKQLIDSSANINSSIIAKTMGRDKAKQDIINFYYNIHGSRKPQSKE</sequence>
<protein>
    <submittedName>
        <fullName evidence="1">Putative Glycosyl transferase group 1</fullName>
    </submittedName>
</protein>
<gene>
    <name evidence="1" type="ORF">MTBBW1_2560009</name>
</gene>
<proteinExistence type="predicted"/>
<dbReference type="GO" id="GO:0016740">
    <property type="term" value="F:transferase activity"/>
    <property type="evidence" value="ECO:0007669"/>
    <property type="project" value="UniProtKB-KW"/>
</dbReference>
<dbReference type="Gene3D" id="3.40.50.2000">
    <property type="entry name" value="Glycogen Phosphorylase B"/>
    <property type="match status" value="1"/>
</dbReference>